<dbReference type="GeneID" id="19459598"/>
<dbReference type="GO" id="GO:0046872">
    <property type="term" value="F:metal ion binding"/>
    <property type="evidence" value="ECO:0007669"/>
    <property type="project" value="UniProtKB-KW"/>
</dbReference>
<keyword evidence="6" id="KW-1185">Reference proteome</keyword>
<organism evidence="5 6">
    <name type="scientific">Glarea lozoyensis (strain ATCC 20868 / MF5171)</name>
    <dbReference type="NCBI Taxonomy" id="1116229"/>
    <lineage>
        <taxon>Eukaryota</taxon>
        <taxon>Fungi</taxon>
        <taxon>Dikarya</taxon>
        <taxon>Ascomycota</taxon>
        <taxon>Pezizomycotina</taxon>
        <taxon>Leotiomycetes</taxon>
        <taxon>Helotiales</taxon>
        <taxon>Helotiaceae</taxon>
        <taxon>Glarea</taxon>
    </lineage>
</organism>
<dbReference type="Pfam" id="PF05721">
    <property type="entry name" value="PhyH"/>
    <property type="match status" value="1"/>
</dbReference>
<reference evidence="5 6" key="1">
    <citation type="journal article" date="2013" name="BMC Genomics">
        <title>Genomics-driven discovery of the pneumocandin biosynthetic gene cluster in the fungus Glarea lozoyensis.</title>
        <authorList>
            <person name="Chen L."/>
            <person name="Yue Q."/>
            <person name="Zhang X."/>
            <person name="Xiang M."/>
            <person name="Wang C."/>
            <person name="Li S."/>
            <person name="Che Y."/>
            <person name="Ortiz-Lopez F.J."/>
            <person name="Bills G.F."/>
            <person name="Liu X."/>
            <person name="An Z."/>
        </authorList>
    </citation>
    <scope>NUCLEOTIDE SEQUENCE [LARGE SCALE GENOMIC DNA]</scope>
    <source>
        <strain evidence="6">ATCC 20868 / MF5171</strain>
    </source>
</reference>
<comment type="similarity">
    <text evidence="2">Belongs to the PhyH family.</text>
</comment>
<evidence type="ECO:0000313" key="5">
    <source>
        <dbReference type="EMBL" id="EPE29380.1"/>
    </source>
</evidence>
<dbReference type="SUPFAM" id="SSF51197">
    <property type="entry name" value="Clavaminate synthase-like"/>
    <property type="match status" value="1"/>
</dbReference>
<dbReference type="STRING" id="1116229.S3CUR9"/>
<dbReference type="HOGENOM" id="CLU_048953_0_1_1"/>
<dbReference type="PANTHER" id="PTHR20883:SF15">
    <property type="entry name" value="PHYTANOYL-COA DIOXYGENASE DOMAIN-CONTAINING PROTEIN 1"/>
    <property type="match status" value="1"/>
</dbReference>
<dbReference type="KEGG" id="glz:GLAREA_00540"/>
<dbReference type="AlphaFoldDB" id="S3CUR9"/>
<dbReference type="Gene3D" id="2.60.120.620">
    <property type="entry name" value="q2cbj1_9rhob like domain"/>
    <property type="match status" value="1"/>
</dbReference>
<dbReference type="PANTHER" id="PTHR20883">
    <property type="entry name" value="PHYTANOYL-COA DIOXYGENASE DOMAIN CONTAINING 1"/>
    <property type="match status" value="1"/>
</dbReference>
<evidence type="ECO:0000313" key="6">
    <source>
        <dbReference type="Proteomes" id="UP000016922"/>
    </source>
</evidence>
<dbReference type="OrthoDB" id="445007at2759"/>
<comment type="cofactor">
    <cofactor evidence="1">
        <name>Fe cation</name>
        <dbReference type="ChEBI" id="CHEBI:24875"/>
    </cofactor>
</comment>
<name>S3CUR9_GLAL2</name>
<keyword evidence="4" id="KW-0408">Iron</keyword>
<gene>
    <name evidence="5" type="ORF">GLAREA_00540</name>
</gene>
<sequence length="316" mass="34425">MAPSRISPGPQSEVSQGLSKEQLATFDKDGYLLIPDALGPSTVASLLEETHSMLDNFSLDDHPMTKFSTGEGKDGEHVGDDYFLSSGDKIRFFFEEDAFDASGKLTKPKSRAINKIGHYLHVLSPPFASLLSPSSTHSPSAIARSLGFRDPRCLQSMIICKQPEIGGAVPPHQDSTFLYTDPPSAVGFWYALEDATVENGCLSFLPGSHRGAAIEKRFVRKGDGSGTEFIDTTGKKFPPGEKYRTAEAAEADGEYKLGEVKAGTLVLIHGNLLHKSEKNVSQKGRIIYTFHVIEGDGADYDARNWLQPPKEGFTKL</sequence>
<dbReference type="Proteomes" id="UP000016922">
    <property type="component" value="Unassembled WGS sequence"/>
</dbReference>
<evidence type="ECO:0000256" key="2">
    <source>
        <dbReference type="ARBA" id="ARBA00005830"/>
    </source>
</evidence>
<dbReference type="OMA" id="KYSEDNW"/>
<dbReference type="eggNOG" id="KOG3290">
    <property type="taxonomic scope" value="Eukaryota"/>
</dbReference>
<dbReference type="EMBL" id="KE145367">
    <property type="protein sequence ID" value="EPE29380.1"/>
    <property type="molecule type" value="Genomic_DNA"/>
</dbReference>
<evidence type="ECO:0000256" key="1">
    <source>
        <dbReference type="ARBA" id="ARBA00001962"/>
    </source>
</evidence>
<dbReference type="InterPro" id="IPR008775">
    <property type="entry name" value="Phytyl_CoA_dOase-like"/>
</dbReference>
<keyword evidence="3" id="KW-0479">Metal-binding</keyword>
<protein>
    <submittedName>
        <fullName evidence="5">Clavaminate synthase-like protein</fullName>
    </submittedName>
</protein>
<proteinExistence type="inferred from homology"/>
<evidence type="ECO:0000256" key="3">
    <source>
        <dbReference type="ARBA" id="ARBA00022723"/>
    </source>
</evidence>
<evidence type="ECO:0000256" key="4">
    <source>
        <dbReference type="ARBA" id="ARBA00023004"/>
    </source>
</evidence>
<dbReference type="RefSeq" id="XP_008083489.1">
    <property type="nucleotide sequence ID" value="XM_008085298.1"/>
</dbReference>
<accession>S3CUR9</accession>